<comment type="pathway">
    <text evidence="18">Bacterial outer membrane biogenesis; LPS lipid A biosynthesis.</text>
</comment>
<feature type="binding site" evidence="18">
    <location>
        <position position="450"/>
    </location>
    <ligand>
        <name>acetyl-CoA</name>
        <dbReference type="ChEBI" id="CHEBI:57288"/>
    </ligand>
</feature>
<dbReference type="PANTHER" id="PTHR43584">
    <property type="entry name" value="NUCLEOTIDYL TRANSFERASE"/>
    <property type="match status" value="1"/>
</dbReference>
<evidence type="ECO:0000259" key="20">
    <source>
        <dbReference type="Pfam" id="PF25087"/>
    </source>
</evidence>
<keyword evidence="7 18" id="KW-0479">Metal-binding</keyword>
<dbReference type="GO" id="GO:0006048">
    <property type="term" value="P:UDP-N-acetylglucosamine biosynthetic process"/>
    <property type="evidence" value="ECO:0007669"/>
    <property type="project" value="UniProtKB-UniPathway"/>
</dbReference>
<keyword evidence="6 18" id="KW-0548">Nucleotidyltransferase</keyword>
<evidence type="ECO:0000256" key="10">
    <source>
        <dbReference type="ARBA" id="ARBA00022960"/>
    </source>
</evidence>
<dbReference type="InterPro" id="IPR011004">
    <property type="entry name" value="Trimer_LpxA-like_sf"/>
</dbReference>
<dbReference type="EC" id="2.3.1.157" evidence="18"/>
<feature type="domain" description="Mannose-1-phosphate guanyltransferase C-terminal" evidence="20">
    <location>
        <begin position="275"/>
        <end position="343"/>
    </location>
</feature>
<dbReference type="GO" id="GO:0071555">
    <property type="term" value="P:cell wall organization"/>
    <property type="evidence" value="ECO:0007669"/>
    <property type="project" value="UniProtKB-KW"/>
</dbReference>
<dbReference type="CDD" id="cd03353">
    <property type="entry name" value="LbH_GlmU_C"/>
    <property type="match status" value="1"/>
</dbReference>
<dbReference type="InterPro" id="IPR018357">
    <property type="entry name" value="Hexapep_transf_CS"/>
</dbReference>
<comment type="cofactor">
    <cofactor evidence="18">
        <name>Mg(2+)</name>
        <dbReference type="ChEBI" id="CHEBI:18420"/>
    </cofactor>
    <text evidence="18">Binds 1 Mg(2+) ion per subunit.</text>
</comment>
<feature type="binding site" evidence="18">
    <location>
        <begin position="396"/>
        <end position="397"/>
    </location>
    <ligand>
        <name>acetyl-CoA</name>
        <dbReference type="ChEBI" id="CHEBI:57288"/>
    </ligand>
</feature>
<keyword evidence="5 18" id="KW-0808">Transferase</keyword>
<keyword evidence="14 18" id="KW-0961">Cell wall biogenesis/degradation</keyword>
<dbReference type="Gene3D" id="3.90.550.10">
    <property type="entry name" value="Spore Coat Polysaccharide Biosynthesis Protein SpsA, Chain A"/>
    <property type="match status" value="1"/>
</dbReference>
<feature type="binding site" evidence="18">
    <location>
        <position position="433"/>
    </location>
    <ligand>
        <name>acetyl-CoA</name>
        <dbReference type="ChEBI" id="CHEBI:57288"/>
    </ligand>
</feature>
<evidence type="ECO:0000256" key="12">
    <source>
        <dbReference type="ARBA" id="ARBA00023268"/>
    </source>
</evidence>
<evidence type="ECO:0000256" key="11">
    <source>
        <dbReference type="ARBA" id="ARBA00022984"/>
    </source>
</evidence>
<dbReference type="GO" id="GO:0019134">
    <property type="term" value="F:glucosamine-1-phosphate N-acetyltransferase activity"/>
    <property type="evidence" value="ECO:0007669"/>
    <property type="project" value="UniProtKB-UniRule"/>
</dbReference>
<dbReference type="SUPFAM" id="SSF51161">
    <property type="entry name" value="Trimeric LpxA-like enzymes"/>
    <property type="match status" value="1"/>
</dbReference>
<keyword evidence="10 18" id="KW-0133">Cell shape</keyword>
<dbReference type="Pfam" id="PF25087">
    <property type="entry name" value="GMPPB_C"/>
    <property type="match status" value="1"/>
</dbReference>
<feature type="binding site" evidence="18">
    <location>
        <begin position="12"/>
        <end position="15"/>
    </location>
    <ligand>
        <name>UDP-N-acetyl-alpha-D-glucosamine</name>
        <dbReference type="ChEBI" id="CHEBI:57705"/>
    </ligand>
</feature>
<dbReference type="PANTHER" id="PTHR43584:SF3">
    <property type="entry name" value="BIFUNCTIONAL PROTEIN GLMU"/>
    <property type="match status" value="1"/>
</dbReference>
<evidence type="ECO:0000259" key="19">
    <source>
        <dbReference type="Pfam" id="PF12804"/>
    </source>
</evidence>
<protein>
    <recommendedName>
        <fullName evidence="18">Bifunctional protein GlmU</fullName>
    </recommendedName>
    <domain>
        <recommendedName>
            <fullName evidence="18">UDP-N-acetylglucosamine pyrophosphorylase</fullName>
            <ecNumber evidence="18">2.7.7.23</ecNumber>
        </recommendedName>
        <alternativeName>
            <fullName evidence="18">N-acetylglucosamine-1-phosphate uridyltransferase</fullName>
        </alternativeName>
    </domain>
    <domain>
        <recommendedName>
            <fullName evidence="18">Glucosamine-1-phosphate N-acetyltransferase</fullName>
            <ecNumber evidence="18">2.3.1.157</ecNumber>
        </recommendedName>
    </domain>
</protein>
<evidence type="ECO:0000256" key="7">
    <source>
        <dbReference type="ARBA" id="ARBA00022723"/>
    </source>
</evidence>
<keyword evidence="8 18" id="KW-0677">Repeat</keyword>
<feature type="binding site" evidence="18">
    <location>
        <position position="376"/>
    </location>
    <ligand>
        <name>UDP-N-acetyl-alpha-D-glucosamine</name>
        <dbReference type="ChEBI" id="CHEBI:57705"/>
    </ligand>
</feature>
<feature type="binding site" evidence="18">
    <location>
        <position position="415"/>
    </location>
    <ligand>
        <name>acetyl-CoA</name>
        <dbReference type="ChEBI" id="CHEBI:57288"/>
    </ligand>
</feature>
<feature type="binding site" evidence="18">
    <location>
        <position position="237"/>
    </location>
    <ligand>
        <name>Mg(2+)</name>
        <dbReference type="ChEBI" id="CHEBI:18420"/>
    </ligand>
</feature>
<evidence type="ECO:0000256" key="5">
    <source>
        <dbReference type="ARBA" id="ARBA00022679"/>
    </source>
</evidence>
<evidence type="ECO:0000256" key="6">
    <source>
        <dbReference type="ARBA" id="ARBA00022695"/>
    </source>
</evidence>
<dbReference type="GO" id="GO:0008360">
    <property type="term" value="P:regulation of cell shape"/>
    <property type="evidence" value="ECO:0007669"/>
    <property type="project" value="UniProtKB-KW"/>
</dbReference>
<feature type="binding site" evidence="18">
    <location>
        <position position="390"/>
    </location>
    <ligand>
        <name>acetyl-CoA</name>
        <dbReference type="ChEBI" id="CHEBI:57288"/>
    </ligand>
</feature>
<feature type="binding site" evidence="18">
    <location>
        <position position="160"/>
    </location>
    <ligand>
        <name>UDP-N-acetyl-alpha-D-glucosamine</name>
        <dbReference type="ChEBI" id="CHEBI:57705"/>
    </ligand>
</feature>
<comment type="catalytic activity">
    <reaction evidence="16 18">
        <text>N-acetyl-alpha-D-glucosamine 1-phosphate + UTP + H(+) = UDP-N-acetyl-alpha-D-glucosamine + diphosphate</text>
        <dbReference type="Rhea" id="RHEA:13509"/>
        <dbReference type="ChEBI" id="CHEBI:15378"/>
        <dbReference type="ChEBI" id="CHEBI:33019"/>
        <dbReference type="ChEBI" id="CHEBI:46398"/>
        <dbReference type="ChEBI" id="CHEBI:57705"/>
        <dbReference type="ChEBI" id="CHEBI:57776"/>
        <dbReference type="EC" id="2.7.7.23"/>
    </reaction>
</comment>
<evidence type="ECO:0000256" key="16">
    <source>
        <dbReference type="ARBA" id="ARBA00048493"/>
    </source>
</evidence>
<feature type="region of interest" description="Pyrophosphorylase" evidence="18">
    <location>
        <begin position="1"/>
        <end position="239"/>
    </location>
</feature>
<dbReference type="GO" id="GO:0000287">
    <property type="term" value="F:magnesium ion binding"/>
    <property type="evidence" value="ECO:0007669"/>
    <property type="project" value="UniProtKB-UniRule"/>
</dbReference>
<dbReference type="UniPathway" id="UPA00113">
    <property type="reaction ID" value="UER00532"/>
</dbReference>
<dbReference type="InterPro" id="IPR001451">
    <property type="entry name" value="Hexapep"/>
</dbReference>
<comment type="catalytic activity">
    <reaction evidence="15 18">
        <text>alpha-D-glucosamine 1-phosphate + acetyl-CoA = N-acetyl-alpha-D-glucosamine 1-phosphate + CoA + H(+)</text>
        <dbReference type="Rhea" id="RHEA:13725"/>
        <dbReference type="ChEBI" id="CHEBI:15378"/>
        <dbReference type="ChEBI" id="CHEBI:57287"/>
        <dbReference type="ChEBI" id="CHEBI:57288"/>
        <dbReference type="ChEBI" id="CHEBI:57776"/>
        <dbReference type="ChEBI" id="CHEBI:58516"/>
        <dbReference type="EC" id="2.3.1.157"/>
    </reaction>
</comment>
<dbReference type="InterPro" id="IPR038009">
    <property type="entry name" value="GlmU_C_LbH"/>
</dbReference>
<dbReference type="Pfam" id="PF12804">
    <property type="entry name" value="NTP_transf_3"/>
    <property type="match status" value="1"/>
</dbReference>
<dbReference type="GO" id="GO:0003977">
    <property type="term" value="F:UDP-N-acetylglucosamine diphosphorylase activity"/>
    <property type="evidence" value="ECO:0007669"/>
    <property type="project" value="UniProtKB-UniRule"/>
</dbReference>
<feature type="binding site" evidence="18">
    <location>
        <position position="361"/>
    </location>
    <ligand>
        <name>UDP-N-acetyl-alpha-D-glucosamine</name>
        <dbReference type="ChEBI" id="CHEBI:57705"/>
    </ligand>
</feature>
<dbReference type="InterPro" id="IPR029044">
    <property type="entry name" value="Nucleotide-diphossugar_trans"/>
</dbReference>
<comment type="subunit">
    <text evidence="18">Homotrimer.</text>
</comment>
<comment type="caution">
    <text evidence="18">Lacks conserved residue(s) required for the propagation of feature annotation.</text>
</comment>
<dbReference type="EMBL" id="LO017727">
    <property type="protein sequence ID" value="CRH07903.1"/>
    <property type="molecule type" value="Genomic_DNA"/>
</dbReference>
<proteinExistence type="inferred from homology"/>
<feature type="binding site" evidence="18">
    <location>
        <position position="387"/>
    </location>
    <ligand>
        <name>UDP-N-acetyl-alpha-D-glucosamine</name>
        <dbReference type="ChEBI" id="CHEBI:57705"/>
    </ligand>
</feature>
<name>A0A1S7LNB5_MAGMO</name>
<feature type="binding site" evidence="18">
    <location>
        <position position="77"/>
    </location>
    <ligand>
        <name>UDP-N-acetyl-alpha-D-glucosamine</name>
        <dbReference type="ChEBI" id="CHEBI:57705"/>
    </ligand>
</feature>
<keyword evidence="4 18" id="KW-0963">Cytoplasm</keyword>
<dbReference type="GO" id="GO:0009245">
    <property type="term" value="P:lipid A biosynthetic process"/>
    <property type="evidence" value="ECO:0007669"/>
    <property type="project" value="UniProtKB-UniRule"/>
</dbReference>
<feature type="domain" description="MobA-like NTP transferase" evidence="19">
    <location>
        <begin position="9"/>
        <end position="155"/>
    </location>
</feature>
<comment type="similarity">
    <text evidence="3 18">In the N-terminal section; belongs to the N-acetylglucosamine-1-phosphate uridyltransferase family.</text>
</comment>
<dbReference type="SUPFAM" id="SSF53448">
    <property type="entry name" value="Nucleotide-diphospho-sugar transferases"/>
    <property type="match status" value="1"/>
</dbReference>
<comment type="pathway">
    <text evidence="18">Nucleotide-sugar biosynthesis; UDP-N-acetyl-alpha-D-glucosamine biosynthesis; UDP-N-acetyl-alpha-D-glucosamine from N-acetyl-alpha-D-glucosamine 1-phosphate: step 1/1.</text>
</comment>
<feature type="binding site" evidence="18">
    <location>
        <position position="343"/>
    </location>
    <ligand>
        <name>UDP-N-acetyl-alpha-D-glucosamine</name>
        <dbReference type="ChEBI" id="CHEBI:57705"/>
    </ligand>
</feature>
<dbReference type="CDD" id="cd02540">
    <property type="entry name" value="GT2_GlmU_N_bac"/>
    <property type="match status" value="1"/>
</dbReference>
<keyword evidence="9 18" id="KW-0460">Magnesium</keyword>
<evidence type="ECO:0000256" key="9">
    <source>
        <dbReference type="ARBA" id="ARBA00022842"/>
    </source>
</evidence>
<evidence type="ECO:0000256" key="4">
    <source>
        <dbReference type="ARBA" id="ARBA00022490"/>
    </source>
</evidence>
<dbReference type="Pfam" id="PF00132">
    <property type="entry name" value="Hexapep"/>
    <property type="match status" value="1"/>
</dbReference>
<evidence type="ECO:0000313" key="21">
    <source>
        <dbReference type="EMBL" id="CRH07903.1"/>
    </source>
</evidence>
<dbReference type="Gene3D" id="2.160.10.10">
    <property type="entry name" value="Hexapeptide repeat proteins"/>
    <property type="match status" value="1"/>
</dbReference>
<dbReference type="GO" id="GO:0009252">
    <property type="term" value="P:peptidoglycan biosynthetic process"/>
    <property type="evidence" value="ECO:0007669"/>
    <property type="project" value="UniProtKB-UniRule"/>
</dbReference>
<dbReference type="InterPro" id="IPR056729">
    <property type="entry name" value="GMPPB_C"/>
</dbReference>
<keyword evidence="12 18" id="KW-0511">Multifunctional enzyme</keyword>
<dbReference type="PROSITE" id="PS00101">
    <property type="entry name" value="HEXAPEP_TRANSFERASES"/>
    <property type="match status" value="1"/>
</dbReference>
<dbReference type="GO" id="GO:0016020">
    <property type="term" value="C:membrane"/>
    <property type="evidence" value="ECO:0007669"/>
    <property type="project" value="GOC"/>
</dbReference>
<dbReference type="InterPro" id="IPR025877">
    <property type="entry name" value="MobA-like_NTP_Trfase"/>
</dbReference>
<feature type="region of interest" description="N-acetyltransferase" evidence="18">
    <location>
        <begin position="261"/>
        <end position="475"/>
    </location>
</feature>
<reference evidence="21" key="1">
    <citation type="submission" date="2015-04" db="EMBL/GenBank/DDBJ databases">
        <authorList>
            <person name="Syromyatnikov M.Y."/>
            <person name="Popov V.N."/>
        </authorList>
    </citation>
    <scope>NUCLEOTIDE SEQUENCE</scope>
    <source>
        <strain evidence="21">MO-1</strain>
    </source>
</reference>
<feature type="binding site" evidence="18">
    <location>
        <position position="237"/>
    </location>
    <ligand>
        <name>UDP-N-acetyl-alpha-D-glucosamine</name>
        <dbReference type="ChEBI" id="CHEBI:57705"/>
    </ligand>
</feature>
<feature type="binding site" evidence="18">
    <location>
        <position position="26"/>
    </location>
    <ligand>
        <name>UDP-N-acetyl-alpha-D-glucosamine</name>
        <dbReference type="ChEBI" id="CHEBI:57705"/>
    </ligand>
</feature>
<gene>
    <name evidence="18 21" type="primary">glmU</name>
    <name evidence="21" type="ORF">MAGMO_3774</name>
</gene>
<evidence type="ECO:0000256" key="2">
    <source>
        <dbReference type="ARBA" id="ARBA00007707"/>
    </source>
</evidence>
<dbReference type="InterPro" id="IPR050065">
    <property type="entry name" value="GlmU-like"/>
</dbReference>
<feature type="binding site" evidence="18">
    <location>
        <position position="145"/>
    </location>
    <ligand>
        <name>UDP-N-acetyl-alpha-D-glucosamine</name>
        <dbReference type="ChEBI" id="CHEBI:57705"/>
    </ligand>
</feature>
<evidence type="ECO:0000256" key="13">
    <source>
        <dbReference type="ARBA" id="ARBA00023315"/>
    </source>
</evidence>
<dbReference type="NCBIfam" id="TIGR01173">
    <property type="entry name" value="glmU"/>
    <property type="match status" value="1"/>
</dbReference>
<organism evidence="21">
    <name type="scientific">Magnetococcus massalia (strain MO-1)</name>
    <dbReference type="NCBI Taxonomy" id="451514"/>
    <lineage>
        <taxon>Bacteria</taxon>
        <taxon>Pseudomonadati</taxon>
        <taxon>Pseudomonadota</taxon>
        <taxon>Magnetococcia</taxon>
        <taxon>Magnetococcales</taxon>
        <taxon>Magnetococcaceae</taxon>
        <taxon>Magnetococcus</taxon>
    </lineage>
</organism>
<dbReference type="InterPro" id="IPR005882">
    <property type="entry name" value="Bifunctional_GlmU"/>
</dbReference>
<comment type="subcellular location">
    <subcellularLocation>
        <location evidence="1 18">Cytoplasm</location>
    </subcellularLocation>
</comment>
<evidence type="ECO:0000256" key="1">
    <source>
        <dbReference type="ARBA" id="ARBA00004496"/>
    </source>
</evidence>
<evidence type="ECO:0000256" key="17">
    <source>
        <dbReference type="ARBA" id="ARBA00049628"/>
    </source>
</evidence>
<feature type="binding site" evidence="18">
    <location>
        <begin position="82"/>
        <end position="83"/>
    </location>
    <ligand>
        <name>UDP-N-acetyl-alpha-D-glucosamine</name>
        <dbReference type="ChEBI" id="CHEBI:57705"/>
    </ligand>
</feature>
<evidence type="ECO:0000256" key="3">
    <source>
        <dbReference type="ARBA" id="ARBA00007947"/>
    </source>
</evidence>
<sequence>MSASTDCAVLILAAGKGTRMRSKLPKVLHPIAQKPMLAHVLTAAKALNPTRLAVVVGHEAEQIKEAFADEEITWVEQSPQLGTGHAVQCAMPAFEGLKGHRLLILNGDVPLIRQETLEAFLHQHISSSYGVTVLSCSQQPPTGYGRIVRNKFNGLEQIVEEKDADAEIRKIEEINSGTYCVDLDRLPGWLNRLTNENAQQEYYLTDIIAFANADKGQEQMGSGAHCHHDSHELSGVNNRAQLAELNRRYRDRIVHDHMVAGVTFEDPSSCWVAADATIGQDSHIAPHVVIGPGVTLGEDCQVGSFCELKESTIGAGVTIAPFSHLEKAEVADGCTIGPYARLRPAAKLHAKAKVGNFCEVKKATIGEGSKVNHLSYIGDAVIGAGANIGAGTITCNYDGVNKHLTEIGDGVFIGSDTQLVAPVKIGAGAFVAAGSTVTQEVPADALAISRVKQSNILNWAGKQWKKLRAMKKARS</sequence>
<evidence type="ECO:0000256" key="14">
    <source>
        <dbReference type="ARBA" id="ARBA00023316"/>
    </source>
</evidence>
<dbReference type="EC" id="2.7.7.23" evidence="18"/>
<comment type="pathway">
    <text evidence="18">Nucleotide-sugar biosynthesis; UDP-N-acetyl-alpha-D-glucosamine biosynthesis; N-acetyl-alpha-D-glucosamine 1-phosphate from alpha-D-glucosamine 6-phosphate (route II): step 2/2.</text>
</comment>
<feature type="binding site" evidence="18">
    <location>
        <position position="175"/>
    </location>
    <ligand>
        <name>UDP-N-acetyl-alpha-D-glucosamine</name>
        <dbReference type="ChEBI" id="CHEBI:57705"/>
    </ligand>
</feature>
<feature type="active site" description="Proton acceptor" evidence="18">
    <location>
        <position position="373"/>
    </location>
</feature>
<dbReference type="UniPathway" id="UPA00973"/>
<dbReference type="AlphaFoldDB" id="A0A1S7LNB5"/>
<feature type="region of interest" description="Linker" evidence="18">
    <location>
        <begin position="240"/>
        <end position="260"/>
    </location>
</feature>
<evidence type="ECO:0000256" key="15">
    <source>
        <dbReference type="ARBA" id="ARBA00048247"/>
    </source>
</evidence>
<dbReference type="HAMAP" id="MF_01631">
    <property type="entry name" value="GlmU"/>
    <property type="match status" value="1"/>
</dbReference>
<accession>A0A1S7LNB5</accession>
<keyword evidence="13 18" id="KW-0012">Acyltransferase</keyword>
<feature type="binding site" evidence="18">
    <location>
        <position position="108"/>
    </location>
    <ligand>
        <name>Mg(2+)</name>
        <dbReference type="ChEBI" id="CHEBI:18420"/>
    </ligand>
</feature>
<evidence type="ECO:0000256" key="8">
    <source>
        <dbReference type="ARBA" id="ARBA00022737"/>
    </source>
</evidence>
<dbReference type="GO" id="GO:0005737">
    <property type="term" value="C:cytoplasm"/>
    <property type="evidence" value="ECO:0007669"/>
    <property type="project" value="UniProtKB-SubCell"/>
</dbReference>
<keyword evidence="11 18" id="KW-0573">Peptidoglycan synthesis</keyword>
<comment type="function">
    <text evidence="17 18">Catalyzes the last two sequential reactions in the de novo biosynthetic pathway for UDP-N-acetylglucosamine (UDP-GlcNAc). The C-terminal domain catalyzes the transfer of acetyl group from acetyl coenzyme A to glucosamine-1-phosphate (GlcN-1-P) to produce N-acetylglucosamine-1-phosphate (GlcNAc-1-P), which is converted into UDP-GlcNAc by the transfer of uridine 5-monophosphate (from uridine 5-triphosphate), a reaction catalyzed by the N-terminal domain.</text>
</comment>
<comment type="similarity">
    <text evidence="2 18">In the C-terminal section; belongs to the transferase hexapeptide repeat family.</text>
</comment>
<evidence type="ECO:0000256" key="18">
    <source>
        <dbReference type="HAMAP-Rule" id="MF_01631"/>
    </source>
</evidence>
<dbReference type="GO" id="GO:0000902">
    <property type="term" value="P:cell morphogenesis"/>
    <property type="evidence" value="ECO:0007669"/>
    <property type="project" value="UniProtKB-UniRule"/>
</dbReference>